<sequence length="146" mass="17245">MKTLAIELRDSLTTPLKAQTITYLQEKFMSDYSIDKIYERVDSFLKTVELSIKADFEAGESSLYISQAKDEFEEDNIYWHISLRDENGDTYAIDFIPLIELLNYPVEGYQENAALIGDVIWELTFDGWTIEEQQKRIYEMKKRFEE</sequence>
<gene>
    <name evidence="1" type="ORF">P7H00_07670</name>
</gene>
<protein>
    <submittedName>
        <fullName evidence="1">Uncharacterized protein</fullName>
    </submittedName>
</protein>
<dbReference type="AlphaFoldDB" id="A0AAE4I042"/>
<dbReference type="InterPro" id="IPR046687">
    <property type="entry name" value="DUF6557"/>
</dbReference>
<evidence type="ECO:0000313" key="2">
    <source>
        <dbReference type="Proteomes" id="UP001180842"/>
    </source>
</evidence>
<comment type="caution">
    <text evidence="1">The sequence shown here is derived from an EMBL/GenBank/DDBJ whole genome shotgun (WGS) entry which is preliminary data.</text>
</comment>
<proteinExistence type="predicted"/>
<dbReference type="EMBL" id="JARQAI010000009">
    <property type="protein sequence ID" value="MDT2737004.1"/>
    <property type="molecule type" value="Genomic_DNA"/>
</dbReference>
<dbReference type="Proteomes" id="UP001180842">
    <property type="component" value="Unassembled WGS sequence"/>
</dbReference>
<name>A0AAE4I042_9ENTE</name>
<evidence type="ECO:0000313" key="1">
    <source>
        <dbReference type="EMBL" id="MDT2737004.1"/>
    </source>
</evidence>
<organism evidence="1 2">
    <name type="scientific">Enterococcus pseudoavium</name>
    <dbReference type="NCBI Taxonomy" id="44007"/>
    <lineage>
        <taxon>Bacteria</taxon>
        <taxon>Bacillati</taxon>
        <taxon>Bacillota</taxon>
        <taxon>Bacilli</taxon>
        <taxon>Lactobacillales</taxon>
        <taxon>Enterococcaceae</taxon>
        <taxon>Enterococcus</taxon>
    </lineage>
</organism>
<accession>A0AAE4I042</accession>
<dbReference type="RefSeq" id="WP_311796995.1">
    <property type="nucleotide sequence ID" value="NZ_JARQAI010000009.1"/>
</dbReference>
<reference evidence="1" key="1">
    <citation type="submission" date="2023-03" db="EMBL/GenBank/DDBJ databases">
        <authorList>
            <person name="Shen W."/>
            <person name="Cai J."/>
        </authorList>
    </citation>
    <scope>NUCLEOTIDE SEQUENCE</scope>
    <source>
        <strain evidence="1">P69-2</strain>
    </source>
</reference>
<dbReference type="Pfam" id="PF20194">
    <property type="entry name" value="DUF6557"/>
    <property type="match status" value="1"/>
</dbReference>